<dbReference type="GO" id="GO:0005829">
    <property type="term" value="C:cytosol"/>
    <property type="evidence" value="ECO:0007669"/>
    <property type="project" value="TreeGrafter"/>
</dbReference>
<feature type="binding site" evidence="8">
    <location>
        <position position="117"/>
    </location>
    <ligand>
        <name>Mg(2+)</name>
        <dbReference type="ChEBI" id="CHEBI:18420"/>
    </ligand>
</feature>
<dbReference type="OrthoDB" id="9802097at2"/>
<dbReference type="SUPFAM" id="SSF52540">
    <property type="entry name" value="P-loop containing nucleoside triphosphate hydrolases"/>
    <property type="match status" value="1"/>
</dbReference>
<feature type="active site" evidence="8">
    <location>
        <position position="39"/>
    </location>
</feature>
<keyword evidence="5 8" id="KW-0093">Biotin biosynthesis</keyword>
<keyword evidence="1 8" id="KW-0963">Cytoplasm</keyword>
<comment type="similarity">
    <text evidence="8">Belongs to the dethiobiotin synthetase family.</text>
</comment>
<sequence>MSKHAFFVTGTDTEIGKTLVSSALLYSFAKAGLRVAAMKPVAAGVTLHDGVRVNEDIELLRAQANVALPENEMTPYLWDEPIAPHIAAQKNGVVMHVDVIQQAYQAAAQRADTIIVEGVGGFCVPLSSEANMADVAVALGLPVVMVVGLRLGCISHALLTAEAIRSRGLTLAGWVANTVDPAMPYRDENIQTLRDALAAPCLGCIPRFNEPSAKLAAGYLDIGCLKVG</sequence>
<evidence type="ECO:0000313" key="9">
    <source>
        <dbReference type="EMBL" id="RIY40784.1"/>
    </source>
</evidence>
<keyword evidence="2 8" id="KW-0436">Ligase</keyword>
<dbReference type="EMBL" id="NQYH01000007">
    <property type="protein sequence ID" value="RIY40784.1"/>
    <property type="molecule type" value="Genomic_DNA"/>
</dbReference>
<dbReference type="Pfam" id="PF13500">
    <property type="entry name" value="AAA_26"/>
    <property type="match status" value="1"/>
</dbReference>
<feature type="binding site" evidence="8">
    <location>
        <position position="56"/>
    </location>
    <ligand>
        <name>Mg(2+)</name>
        <dbReference type="ChEBI" id="CHEBI:18420"/>
    </ligand>
</feature>
<evidence type="ECO:0000256" key="6">
    <source>
        <dbReference type="ARBA" id="ARBA00022840"/>
    </source>
</evidence>
<dbReference type="PANTHER" id="PTHR43210:SF5">
    <property type="entry name" value="DETHIOBIOTIN SYNTHETASE"/>
    <property type="match status" value="1"/>
</dbReference>
<feature type="binding site" evidence="8">
    <location>
        <begin position="117"/>
        <end position="120"/>
    </location>
    <ligand>
        <name>ATP</name>
        <dbReference type="ChEBI" id="CHEBI:30616"/>
    </ligand>
</feature>
<evidence type="ECO:0000256" key="2">
    <source>
        <dbReference type="ARBA" id="ARBA00022598"/>
    </source>
</evidence>
<comment type="cofactor">
    <cofactor evidence="8">
        <name>Mg(2+)</name>
        <dbReference type="ChEBI" id="CHEBI:18420"/>
    </cofactor>
</comment>
<evidence type="ECO:0000256" key="5">
    <source>
        <dbReference type="ARBA" id="ARBA00022756"/>
    </source>
</evidence>
<keyword evidence="3 8" id="KW-0479">Metal-binding</keyword>
<protein>
    <recommendedName>
        <fullName evidence="8">ATP-dependent dethiobiotin synthetase BioD</fullName>
        <ecNumber evidence="8">6.3.3.3</ecNumber>
    </recommendedName>
    <alternativeName>
        <fullName evidence="8">DTB synthetase</fullName>
        <shortName evidence="8">DTBS</shortName>
    </alternativeName>
    <alternativeName>
        <fullName evidence="8">Dethiobiotin synthase</fullName>
    </alternativeName>
</protein>
<comment type="subunit">
    <text evidence="8">Homodimer.</text>
</comment>
<comment type="function">
    <text evidence="8">Catalyzes a mechanistically unusual reaction, the ATP-dependent insertion of CO2 between the N7 and N8 nitrogen atoms of 7,8-diaminopelargonic acid (DAPA, also called 7,8-diammoniononanoate) to form a ureido ring.</text>
</comment>
<dbReference type="UniPathway" id="UPA00078">
    <property type="reaction ID" value="UER00161"/>
</dbReference>
<feature type="binding site" evidence="8">
    <location>
        <position position="18"/>
    </location>
    <ligand>
        <name>Mg(2+)</name>
        <dbReference type="ChEBI" id="CHEBI:18420"/>
    </ligand>
</feature>
<dbReference type="NCBIfam" id="TIGR00347">
    <property type="entry name" value="bioD"/>
    <property type="match status" value="1"/>
</dbReference>
<dbReference type="HAMAP" id="MF_00336">
    <property type="entry name" value="BioD"/>
    <property type="match status" value="1"/>
</dbReference>
<dbReference type="GO" id="GO:0000287">
    <property type="term" value="F:magnesium ion binding"/>
    <property type="evidence" value="ECO:0007669"/>
    <property type="project" value="UniProtKB-UniRule"/>
</dbReference>
<dbReference type="Gene3D" id="3.40.50.300">
    <property type="entry name" value="P-loop containing nucleotide triphosphate hydrolases"/>
    <property type="match status" value="1"/>
</dbReference>
<dbReference type="CDD" id="cd03109">
    <property type="entry name" value="DTBS"/>
    <property type="match status" value="1"/>
</dbReference>
<feature type="binding site" evidence="8">
    <location>
        <begin position="14"/>
        <end position="19"/>
    </location>
    <ligand>
        <name>ATP</name>
        <dbReference type="ChEBI" id="CHEBI:30616"/>
    </ligand>
</feature>
<comment type="pathway">
    <text evidence="8">Cofactor biosynthesis; biotin biosynthesis; biotin from 7,8-diaminononanoate: step 1/2.</text>
</comment>
<dbReference type="EC" id="6.3.3.3" evidence="8"/>
<dbReference type="InterPro" id="IPR027417">
    <property type="entry name" value="P-loop_NTPase"/>
</dbReference>
<evidence type="ECO:0000256" key="8">
    <source>
        <dbReference type="HAMAP-Rule" id="MF_00336"/>
    </source>
</evidence>
<comment type="subcellular location">
    <subcellularLocation>
        <location evidence="8">Cytoplasm</location>
    </subcellularLocation>
</comment>
<dbReference type="InterPro" id="IPR004472">
    <property type="entry name" value="DTB_synth_BioD"/>
</dbReference>
<comment type="catalytic activity">
    <reaction evidence="8">
        <text>(7R,8S)-7,8-diammoniononanoate + CO2 + ATP = (4R,5S)-dethiobiotin + ADP + phosphate + 3 H(+)</text>
        <dbReference type="Rhea" id="RHEA:15805"/>
        <dbReference type="ChEBI" id="CHEBI:15378"/>
        <dbReference type="ChEBI" id="CHEBI:16526"/>
        <dbReference type="ChEBI" id="CHEBI:30616"/>
        <dbReference type="ChEBI" id="CHEBI:43474"/>
        <dbReference type="ChEBI" id="CHEBI:149469"/>
        <dbReference type="ChEBI" id="CHEBI:149473"/>
        <dbReference type="ChEBI" id="CHEBI:456216"/>
        <dbReference type="EC" id="6.3.3.3"/>
    </reaction>
</comment>
<dbReference type="RefSeq" id="WP_119516322.1">
    <property type="nucleotide sequence ID" value="NZ_NQYH01000007.1"/>
</dbReference>
<dbReference type="FunFam" id="3.40.50.300:FF:000292">
    <property type="entry name" value="ATP-dependent dethiobiotin synthetase BioD"/>
    <property type="match status" value="1"/>
</dbReference>
<accession>A0A3A1YWE6</accession>
<dbReference type="GO" id="GO:0042803">
    <property type="term" value="F:protein homodimerization activity"/>
    <property type="evidence" value="ECO:0007669"/>
    <property type="project" value="UniProtKB-ARBA"/>
</dbReference>
<feature type="binding site" evidence="8">
    <location>
        <position position="56"/>
    </location>
    <ligand>
        <name>ATP</name>
        <dbReference type="ChEBI" id="CHEBI:30616"/>
    </ligand>
</feature>
<keyword evidence="6 8" id="KW-0067">ATP-binding</keyword>
<dbReference type="GO" id="GO:0005524">
    <property type="term" value="F:ATP binding"/>
    <property type="evidence" value="ECO:0007669"/>
    <property type="project" value="UniProtKB-UniRule"/>
</dbReference>
<keyword evidence="4 8" id="KW-0547">Nucleotide-binding</keyword>
<dbReference type="PANTHER" id="PTHR43210">
    <property type="entry name" value="DETHIOBIOTIN SYNTHETASE"/>
    <property type="match status" value="1"/>
</dbReference>
<proteinExistence type="inferred from homology"/>
<evidence type="ECO:0000313" key="10">
    <source>
        <dbReference type="Proteomes" id="UP000266206"/>
    </source>
</evidence>
<dbReference type="AlphaFoldDB" id="A0A3A1YWE6"/>
<name>A0A3A1YWE6_9BURK</name>
<comment type="caution">
    <text evidence="9">The sequence shown here is derived from an EMBL/GenBank/DDBJ whole genome shotgun (WGS) entry which is preliminary data.</text>
</comment>
<dbReference type="Proteomes" id="UP000266206">
    <property type="component" value="Unassembled WGS sequence"/>
</dbReference>
<evidence type="ECO:0000256" key="7">
    <source>
        <dbReference type="ARBA" id="ARBA00022842"/>
    </source>
</evidence>
<evidence type="ECO:0000256" key="4">
    <source>
        <dbReference type="ARBA" id="ARBA00022741"/>
    </source>
</evidence>
<dbReference type="GO" id="GO:0009102">
    <property type="term" value="P:biotin biosynthetic process"/>
    <property type="evidence" value="ECO:0007669"/>
    <property type="project" value="UniProtKB-UniRule"/>
</dbReference>
<dbReference type="GO" id="GO:0004141">
    <property type="term" value="F:dethiobiotin synthase activity"/>
    <property type="evidence" value="ECO:0007669"/>
    <property type="project" value="UniProtKB-UniRule"/>
</dbReference>
<organism evidence="9 10">
    <name type="scientific">Neopusillimonas maritima</name>
    <dbReference type="NCBI Taxonomy" id="2026239"/>
    <lineage>
        <taxon>Bacteria</taxon>
        <taxon>Pseudomonadati</taxon>
        <taxon>Pseudomonadota</taxon>
        <taxon>Betaproteobacteria</taxon>
        <taxon>Burkholderiales</taxon>
        <taxon>Alcaligenaceae</taxon>
        <taxon>Neopusillimonas</taxon>
    </lineage>
</organism>
<evidence type="ECO:0000256" key="3">
    <source>
        <dbReference type="ARBA" id="ARBA00022723"/>
    </source>
</evidence>
<dbReference type="PIRSF" id="PIRSF006755">
    <property type="entry name" value="DTB_synth"/>
    <property type="match status" value="1"/>
</dbReference>
<feature type="binding site" evidence="8">
    <location>
        <begin position="177"/>
        <end position="178"/>
    </location>
    <ligand>
        <name>ATP</name>
        <dbReference type="ChEBI" id="CHEBI:30616"/>
    </ligand>
</feature>
<reference evidence="9 10" key="1">
    <citation type="submission" date="2017-08" db="EMBL/GenBank/DDBJ databases">
        <title>Pusillimonas indicus sp. nov., a member of the family Alcaligenaceae isolated from surface seawater.</title>
        <authorList>
            <person name="Li J."/>
        </authorList>
    </citation>
    <scope>NUCLEOTIDE SEQUENCE [LARGE SCALE GENOMIC DNA]</scope>
    <source>
        <strain evidence="9 10">L52-1-41</strain>
    </source>
</reference>
<comment type="caution">
    <text evidence="8">Lacks conserved residue(s) required for the propagation of feature annotation.</text>
</comment>
<gene>
    <name evidence="8 9" type="primary">bioD</name>
    <name evidence="9" type="ORF">CJP73_09490</name>
</gene>
<keyword evidence="7 8" id="KW-0460">Magnesium</keyword>
<evidence type="ECO:0000256" key="1">
    <source>
        <dbReference type="ARBA" id="ARBA00022490"/>
    </source>
</evidence>